<sequence>MSVRLWAILLLLLPLLAFAQEPVPDPFKPQPVDLAKPAPVLEEVVARLVKAKAFEANFLLTRYPKDGSRPQKIRGRLVFDNNLGLLWQVQEPARENLWLSVSGLYRLTSQGPELIGPDPGILPLLQDLASARLDKLSQSASLTFGESKEEWELTAKSSNGPAYELFSSVKVRGNRAVIFWIQIERKEGEILSLRLYNLQRFPESMDKARFFFIQRRVLDSLLSH</sequence>
<name>A0A1F6GG78_9PROT</name>
<dbReference type="AlphaFoldDB" id="A0A1F6GG78"/>
<dbReference type="CDD" id="cd16325">
    <property type="entry name" value="LolA"/>
    <property type="match status" value="1"/>
</dbReference>
<gene>
    <name evidence="3" type="ORF">A2527_13235</name>
</gene>
<feature type="signal peptide" evidence="2">
    <location>
        <begin position="1"/>
        <end position="19"/>
    </location>
</feature>
<evidence type="ECO:0000313" key="3">
    <source>
        <dbReference type="EMBL" id="OGG97108.1"/>
    </source>
</evidence>
<protein>
    <recommendedName>
        <fullName evidence="5">Outer membrane lipoprotein carrier protein LolA</fullName>
    </recommendedName>
</protein>
<dbReference type="SUPFAM" id="SSF89392">
    <property type="entry name" value="Prokaryotic lipoproteins and lipoprotein localization factors"/>
    <property type="match status" value="1"/>
</dbReference>
<evidence type="ECO:0000256" key="2">
    <source>
        <dbReference type="SAM" id="SignalP"/>
    </source>
</evidence>
<reference evidence="3 4" key="1">
    <citation type="journal article" date="2016" name="Nat. Commun.">
        <title>Thousands of microbial genomes shed light on interconnected biogeochemical processes in an aquifer system.</title>
        <authorList>
            <person name="Anantharaman K."/>
            <person name="Brown C.T."/>
            <person name="Hug L.A."/>
            <person name="Sharon I."/>
            <person name="Castelle C.J."/>
            <person name="Probst A.J."/>
            <person name="Thomas B.C."/>
            <person name="Singh A."/>
            <person name="Wilkins M.J."/>
            <person name="Karaoz U."/>
            <person name="Brodie E.L."/>
            <person name="Williams K.H."/>
            <person name="Hubbard S.S."/>
            <person name="Banfield J.F."/>
        </authorList>
    </citation>
    <scope>NUCLEOTIDE SEQUENCE [LARGE SCALE GENOMIC DNA]</scope>
</reference>
<dbReference type="EMBL" id="MFNE01000005">
    <property type="protein sequence ID" value="OGG97108.1"/>
    <property type="molecule type" value="Genomic_DNA"/>
</dbReference>
<accession>A0A1F6GG78</accession>
<evidence type="ECO:0000313" key="4">
    <source>
        <dbReference type="Proteomes" id="UP000178449"/>
    </source>
</evidence>
<feature type="chain" id="PRO_5009524671" description="Outer membrane lipoprotein carrier protein LolA" evidence="2">
    <location>
        <begin position="20"/>
        <end position="224"/>
    </location>
</feature>
<dbReference type="Proteomes" id="UP000178449">
    <property type="component" value="Unassembled WGS sequence"/>
</dbReference>
<evidence type="ECO:0008006" key="5">
    <source>
        <dbReference type="Google" id="ProtNLM"/>
    </source>
</evidence>
<evidence type="ECO:0000256" key="1">
    <source>
        <dbReference type="ARBA" id="ARBA00022729"/>
    </source>
</evidence>
<organism evidence="3 4">
    <name type="scientific">Candidatus Lambdaproteobacteria bacterium RIFOXYD2_FULL_50_16</name>
    <dbReference type="NCBI Taxonomy" id="1817772"/>
    <lineage>
        <taxon>Bacteria</taxon>
        <taxon>Pseudomonadati</taxon>
        <taxon>Pseudomonadota</taxon>
        <taxon>Candidatus Lambdaproteobacteria</taxon>
    </lineage>
</organism>
<keyword evidence="1 2" id="KW-0732">Signal</keyword>
<dbReference type="Gene3D" id="2.50.20.10">
    <property type="entry name" value="Lipoprotein localisation LolA/LolB/LppX"/>
    <property type="match status" value="1"/>
</dbReference>
<dbReference type="STRING" id="1817772.A2527_13235"/>
<comment type="caution">
    <text evidence="3">The sequence shown here is derived from an EMBL/GenBank/DDBJ whole genome shotgun (WGS) entry which is preliminary data.</text>
</comment>
<proteinExistence type="predicted"/>
<dbReference type="InterPro" id="IPR029046">
    <property type="entry name" value="LolA/LolB/LppX"/>
</dbReference>
<dbReference type="InterPro" id="IPR004564">
    <property type="entry name" value="OM_lipoprot_carrier_LolA-like"/>
</dbReference>